<dbReference type="InterPro" id="IPR007052">
    <property type="entry name" value="CS_dom"/>
</dbReference>
<dbReference type="OrthoDB" id="5599332at2759"/>
<dbReference type="InterPro" id="IPR037895">
    <property type="entry name" value="NUDCD1"/>
</dbReference>
<keyword evidence="9" id="KW-1185">Reference proteome</keyword>
<evidence type="ECO:0000256" key="5">
    <source>
        <dbReference type="ARBA" id="ARBA00023242"/>
    </source>
</evidence>
<evidence type="ECO:0000313" key="9">
    <source>
        <dbReference type="Proteomes" id="UP000187455"/>
    </source>
</evidence>
<keyword evidence="4" id="KW-0963">Cytoplasm</keyword>
<evidence type="ECO:0000256" key="6">
    <source>
        <dbReference type="SAM" id="MobiDB-lite"/>
    </source>
</evidence>
<dbReference type="SUPFAM" id="SSF49764">
    <property type="entry name" value="HSP20-like chaperones"/>
    <property type="match status" value="1"/>
</dbReference>
<evidence type="ECO:0000256" key="1">
    <source>
        <dbReference type="ARBA" id="ARBA00004123"/>
    </source>
</evidence>
<evidence type="ECO:0000313" key="8">
    <source>
        <dbReference type="EMBL" id="OLY84414.1"/>
    </source>
</evidence>
<gene>
    <name evidence="8" type="ORF">AYI68_g1423</name>
</gene>
<feature type="region of interest" description="Disordered" evidence="6">
    <location>
        <begin position="299"/>
        <end position="329"/>
    </location>
</feature>
<dbReference type="GO" id="GO:0005634">
    <property type="term" value="C:nucleus"/>
    <property type="evidence" value="ECO:0007669"/>
    <property type="project" value="UniProtKB-SubCell"/>
</dbReference>
<evidence type="ECO:0000256" key="4">
    <source>
        <dbReference type="ARBA" id="ARBA00022490"/>
    </source>
</evidence>
<feature type="domain" description="CS" evidence="7">
    <location>
        <begin position="115"/>
        <end position="233"/>
    </location>
</feature>
<comment type="caution">
    <text evidence="8">The sequence shown here is derived from an EMBL/GenBank/DDBJ whole genome shotgun (WGS) entry which is preliminary data.</text>
</comment>
<protein>
    <recommendedName>
        <fullName evidence="3">NudC domain-containing protein 1</fullName>
    </recommendedName>
</protein>
<evidence type="ECO:0000256" key="2">
    <source>
        <dbReference type="ARBA" id="ARBA00004496"/>
    </source>
</evidence>
<evidence type="ECO:0000256" key="3">
    <source>
        <dbReference type="ARBA" id="ARBA00018915"/>
    </source>
</evidence>
<dbReference type="AlphaFoldDB" id="A0A1R0H5Q7"/>
<dbReference type="Proteomes" id="UP000187455">
    <property type="component" value="Unassembled WGS sequence"/>
</dbReference>
<dbReference type="GO" id="GO:0005737">
    <property type="term" value="C:cytoplasm"/>
    <property type="evidence" value="ECO:0007669"/>
    <property type="project" value="UniProtKB-SubCell"/>
</dbReference>
<dbReference type="STRING" id="133383.A0A1R0H5Q7"/>
<dbReference type="PANTHER" id="PTHR21664">
    <property type="entry name" value="CHRONIC MYELOGENOUS LEUKEMIA TUMOR ANTIGEN 66"/>
    <property type="match status" value="1"/>
</dbReference>
<evidence type="ECO:0000259" key="7">
    <source>
        <dbReference type="PROSITE" id="PS51203"/>
    </source>
</evidence>
<dbReference type="PROSITE" id="PS51203">
    <property type="entry name" value="CS"/>
    <property type="match status" value="1"/>
</dbReference>
<dbReference type="EMBL" id="LSSL01000505">
    <property type="protein sequence ID" value="OLY84414.1"/>
    <property type="molecule type" value="Genomic_DNA"/>
</dbReference>
<comment type="subcellular location">
    <subcellularLocation>
        <location evidence="2">Cytoplasm</location>
    </subcellularLocation>
    <subcellularLocation>
        <location evidence="1">Nucleus</location>
    </subcellularLocation>
</comment>
<reference evidence="8 9" key="1">
    <citation type="journal article" date="2016" name="Mol. Biol. Evol.">
        <title>Genome-Wide Survey of Gut Fungi (Harpellales) Reveals the First Horizontally Transferred Ubiquitin Gene from a Mosquito Host.</title>
        <authorList>
            <person name="Wang Y."/>
            <person name="White M.M."/>
            <person name="Kvist S."/>
            <person name="Moncalvo J.M."/>
        </authorList>
    </citation>
    <scope>NUCLEOTIDE SEQUENCE [LARGE SCALE GENOMIC DNA]</scope>
    <source>
        <strain evidence="8 9">ALG-7-W6</strain>
    </source>
</reference>
<accession>A0A1R0H5Q7</accession>
<organism evidence="8 9">
    <name type="scientific">Smittium mucronatum</name>
    <dbReference type="NCBI Taxonomy" id="133383"/>
    <lineage>
        <taxon>Eukaryota</taxon>
        <taxon>Fungi</taxon>
        <taxon>Fungi incertae sedis</taxon>
        <taxon>Zoopagomycota</taxon>
        <taxon>Kickxellomycotina</taxon>
        <taxon>Harpellomycetes</taxon>
        <taxon>Harpellales</taxon>
        <taxon>Legeriomycetaceae</taxon>
        <taxon>Smittium</taxon>
    </lineage>
</organism>
<dbReference type="InterPro" id="IPR008978">
    <property type="entry name" value="HSP20-like_chaperone"/>
</dbReference>
<name>A0A1R0H5Q7_9FUNG</name>
<dbReference type="Pfam" id="PF04969">
    <property type="entry name" value="CS"/>
    <property type="match status" value="1"/>
</dbReference>
<keyword evidence="5" id="KW-0539">Nucleus</keyword>
<dbReference type="PANTHER" id="PTHR21664:SF1">
    <property type="entry name" value="NUDC DOMAIN-CONTAINING PROTEIN 1"/>
    <property type="match status" value="1"/>
</dbReference>
<sequence>MGSKVKVPGISGYSKKPLGLQSFIFNTTVSLQNSTVGTKAGSDLKTETQYGNILPFETKHILKCNEIPKNHFYTSISGDYALMLGKPPTLINQYSDTIQKDNGPVTQYNASVPYNEHLRYLWKQSRNDVMIKIKVPKRIVQAGKIDVDITNDSLTITLGSPGSALDGLDSQASGDSSSATLLRCRFFNSIDRSSSTYKASSTEEDLLLEINLKKHSQKELEERVVTRRWPQVFEFDDDVLETLDEHESAAIQNAMAKFTTDIDLDNEETSIFEKTFVESSSNEKGGIVDKIEFTAATASTNPEDGSKKHSLDLASKSGTNKKQETGPGSEELAMAKKLFAEAGRIFGQNSQQDKLFQNQILSEYDEFTDNDAFNYDLFVVGGGARSAENVTRIPSRGMELLCTSFELGEQFSPSNGFTATELGSGNQMEPSNTELGLLVMKNDVDGLVYQLTGTTKPLESEKQFGIFECDLEHVSTFSAFGFVVASKNDKVLVYVDSKSRYIVVAESHKRIFVYRQSNDCSSKSAVQNVIELPGEETRIFGLMPMNRGCDLAILSSASIFIYKII</sequence>
<dbReference type="Gene3D" id="2.60.40.790">
    <property type="match status" value="1"/>
</dbReference>
<proteinExistence type="predicted"/>